<organism evidence="1 2">
    <name type="scientific">Microlunatus parietis</name>
    <dbReference type="NCBI Taxonomy" id="682979"/>
    <lineage>
        <taxon>Bacteria</taxon>
        <taxon>Bacillati</taxon>
        <taxon>Actinomycetota</taxon>
        <taxon>Actinomycetes</taxon>
        <taxon>Propionibacteriales</taxon>
        <taxon>Propionibacteriaceae</taxon>
        <taxon>Microlunatus</taxon>
    </lineage>
</organism>
<sequence>MITGPLTPFGAYDVTAPANQAPYLPHPVSYFLYVAADVELVGPLDNPADGEQMVGVLALPPRQAVDYLAEFDTGSAVLPLAIEFGLAGPDHSR</sequence>
<name>A0A7Y9L9Y4_9ACTN</name>
<accession>A0A7Y9L9Y4</accession>
<keyword evidence="2" id="KW-1185">Reference proteome</keyword>
<dbReference type="AlphaFoldDB" id="A0A7Y9L9Y4"/>
<dbReference type="RefSeq" id="WP_179747559.1">
    <property type="nucleotide sequence ID" value="NZ_JACCBU010000001.1"/>
</dbReference>
<evidence type="ECO:0000313" key="1">
    <source>
        <dbReference type="EMBL" id="NYE70082.1"/>
    </source>
</evidence>
<protein>
    <submittedName>
        <fullName evidence="1">Uncharacterized protein</fullName>
    </submittedName>
</protein>
<dbReference type="Proteomes" id="UP000569914">
    <property type="component" value="Unassembled WGS sequence"/>
</dbReference>
<reference evidence="1 2" key="1">
    <citation type="submission" date="2020-07" db="EMBL/GenBank/DDBJ databases">
        <title>Sequencing the genomes of 1000 actinobacteria strains.</title>
        <authorList>
            <person name="Klenk H.-P."/>
        </authorList>
    </citation>
    <scope>NUCLEOTIDE SEQUENCE [LARGE SCALE GENOMIC DNA]</scope>
    <source>
        <strain evidence="1 2">DSM 22083</strain>
    </source>
</reference>
<evidence type="ECO:0000313" key="2">
    <source>
        <dbReference type="Proteomes" id="UP000569914"/>
    </source>
</evidence>
<dbReference type="EMBL" id="JACCBU010000001">
    <property type="protein sequence ID" value="NYE70082.1"/>
    <property type="molecule type" value="Genomic_DNA"/>
</dbReference>
<proteinExistence type="predicted"/>
<gene>
    <name evidence="1" type="ORF">BKA15_001411</name>
</gene>
<comment type="caution">
    <text evidence="1">The sequence shown here is derived from an EMBL/GenBank/DDBJ whole genome shotgun (WGS) entry which is preliminary data.</text>
</comment>